<dbReference type="Proteomes" id="UP000789405">
    <property type="component" value="Unassembled WGS sequence"/>
</dbReference>
<evidence type="ECO:0000313" key="1">
    <source>
        <dbReference type="EMBL" id="CAG8804225.1"/>
    </source>
</evidence>
<feature type="non-terminal residue" evidence="1">
    <location>
        <position position="1"/>
    </location>
</feature>
<proteinExistence type="predicted"/>
<comment type="caution">
    <text evidence="1">The sequence shown here is derived from an EMBL/GenBank/DDBJ whole genome shotgun (WGS) entry which is preliminary data.</text>
</comment>
<evidence type="ECO:0000313" key="2">
    <source>
        <dbReference type="Proteomes" id="UP000789405"/>
    </source>
</evidence>
<organism evidence="1 2">
    <name type="scientific">Dentiscutata erythropus</name>
    <dbReference type="NCBI Taxonomy" id="1348616"/>
    <lineage>
        <taxon>Eukaryota</taxon>
        <taxon>Fungi</taxon>
        <taxon>Fungi incertae sedis</taxon>
        <taxon>Mucoromycota</taxon>
        <taxon>Glomeromycotina</taxon>
        <taxon>Glomeromycetes</taxon>
        <taxon>Diversisporales</taxon>
        <taxon>Gigasporaceae</taxon>
        <taxon>Dentiscutata</taxon>
    </lineage>
</organism>
<feature type="non-terminal residue" evidence="1">
    <location>
        <position position="52"/>
    </location>
</feature>
<reference evidence="1" key="1">
    <citation type="submission" date="2021-06" db="EMBL/GenBank/DDBJ databases">
        <authorList>
            <person name="Kallberg Y."/>
            <person name="Tangrot J."/>
            <person name="Rosling A."/>
        </authorList>
    </citation>
    <scope>NUCLEOTIDE SEQUENCE</scope>
    <source>
        <strain evidence="1">MA453B</strain>
    </source>
</reference>
<gene>
    <name evidence="1" type="ORF">DERYTH_LOCUS24053</name>
</gene>
<keyword evidence="2" id="KW-1185">Reference proteome</keyword>
<sequence length="52" mass="6469">FSFLRFDSAKVLSGVRWLRFDPSFWYTLNFKPFRFLRVPALSWFEWWCTLVT</sequence>
<protein>
    <submittedName>
        <fullName evidence="1">3622_t:CDS:1</fullName>
    </submittedName>
</protein>
<dbReference type="EMBL" id="CAJVPY010038746">
    <property type="protein sequence ID" value="CAG8804225.1"/>
    <property type="molecule type" value="Genomic_DNA"/>
</dbReference>
<accession>A0A9N9K2T2</accession>
<name>A0A9N9K2T2_9GLOM</name>
<dbReference type="AlphaFoldDB" id="A0A9N9K2T2"/>